<evidence type="ECO:0000256" key="5">
    <source>
        <dbReference type="ARBA" id="ARBA00022989"/>
    </source>
</evidence>
<dbReference type="AlphaFoldDB" id="A0A177YBI6"/>
<proteinExistence type="inferred from homology"/>
<evidence type="ECO:0000256" key="1">
    <source>
        <dbReference type="ARBA" id="ARBA00004651"/>
    </source>
</evidence>
<dbReference type="PROSITE" id="PS50156">
    <property type="entry name" value="SSD"/>
    <property type="match status" value="1"/>
</dbReference>
<reference evidence="9 10" key="1">
    <citation type="submission" date="2016-03" db="EMBL/GenBank/DDBJ databases">
        <title>Genome sequence of Rhodococcus kyotonensis KB10.</title>
        <authorList>
            <person name="Jeong H."/>
            <person name="Hong C.E."/>
            <person name="Jo S.H."/>
            <person name="Park J.M."/>
        </authorList>
    </citation>
    <scope>NUCLEOTIDE SEQUENCE [LARGE SCALE GENOMIC DNA]</scope>
    <source>
        <strain evidence="9 10">KB10</strain>
    </source>
</reference>
<evidence type="ECO:0000256" key="2">
    <source>
        <dbReference type="ARBA" id="ARBA00010157"/>
    </source>
</evidence>
<dbReference type="SUPFAM" id="SSF82866">
    <property type="entry name" value="Multidrug efflux transporter AcrB transmembrane domain"/>
    <property type="match status" value="2"/>
</dbReference>
<sequence>MVATCVTVIVVAGVWGVGVLSQLSVGGYSDPGSEAAQVDRIVEAQFGRQVPDVAVLYTPTDGRTVEDIRGDVEQNLAGIDSSLLARDPVTYWNMPPTIAQGLTSFDGRSALAVLTMTGDEDARVKTFVDIRDDLQIDGVDVQFGGFSTIADAYNTEARSDLVRAETITFPILMVLLLVIFGGVTAAAVPLCIGGLSILASLAVMRVLSQFTEVSIFATNIASLVGLGMAVDYSLFVLTRFREELRRGAAVDQAVYRTMATAGRTVAFSALLLVCGFVGMLIFPQAMIRSLGFGGMAAVAVSAFVSLTALPATLAVLGPRIDSLSWRRGAAERGDARAERFWGSVAERVMRRPAVVAVSILAFLGLLAAPIFGVALGDLDHKGLPSDAPARIATDKLFADFPLANSGVTVMVQSDNGSPPDALVVQQLAAEMGRVDGIAAAIPSGSAENYGVIRAILTSPDRTESALDTVSRLRDIEAPDGTVIRIGGATALSQDGISSIYDTIPWMFAIMIAATFVVTTAAFRSIVLSTKAIVMAILSLAATFGVLTWVFHDGHGAGIVGITPAPLQATMSILIMAVVFGLSTDYEIFLLSRIVEAHDAGASTRDAVRIGAARTGRVVTAAALLLITVTAFFSLSELAMMRLVGIGIIVGLILDATVVRMLLVPATVKLMGEANWWLHPKKLVHETVSTPLEKDNENVG</sequence>
<keyword evidence="10" id="KW-1185">Reference proteome</keyword>
<dbReference type="InterPro" id="IPR050545">
    <property type="entry name" value="Mycobact_MmpL"/>
</dbReference>
<comment type="similarity">
    <text evidence="2">Belongs to the resistance-nodulation-cell division (RND) (TC 2.A.6) family. MmpL subfamily.</text>
</comment>
<dbReference type="PANTHER" id="PTHR33406">
    <property type="entry name" value="MEMBRANE PROTEIN MJ1562-RELATED"/>
    <property type="match status" value="1"/>
</dbReference>
<feature type="transmembrane region" description="Helical" evidence="7">
    <location>
        <begin position="640"/>
        <end position="662"/>
    </location>
</feature>
<keyword evidence="3" id="KW-1003">Cell membrane</keyword>
<keyword evidence="6 7" id="KW-0472">Membrane</keyword>
<feature type="transmembrane region" description="Helical" evidence="7">
    <location>
        <begin position="215"/>
        <end position="237"/>
    </location>
</feature>
<dbReference type="Pfam" id="PF03176">
    <property type="entry name" value="MMPL"/>
    <property type="match status" value="2"/>
</dbReference>
<accession>A0A177YBI6</accession>
<feature type="transmembrane region" description="Helical" evidence="7">
    <location>
        <begin position="503"/>
        <end position="522"/>
    </location>
</feature>
<name>A0A177YBI6_9NOCA</name>
<organism evidence="9 10">
    <name type="scientific">Rhodococcoides kyotonense</name>
    <dbReference type="NCBI Taxonomy" id="398843"/>
    <lineage>
        <taxon>Bacteria</taxon>
        <taxon>Bacillati</taxon>
        <taxon>Actinomycetota</taxon>
        <taxon>Actinomycetes</taxon>
        <taxon>Mycobacteriales</taxon>
        <taxon>Nocardiaceae</taxon>
        <taxon>Rhodococcoides</taxon>
    </lineage>
</organism>
<evidence type="ECO:0000313" key="10">
    <source>
        <dbReference type="Proteomes" id="UP000077519"/>
    </source>
</evidence>
<feature type="transmembrane region" description="Helical" evidence="7">
    <location>
        <begin position="570"/>
        <end position="594"/>
    </location>
</feature>
<evidence type="ECO:0000256" key="3">
    <source>
        <dbReference type="ARBA" id="ARBA00022475"/>
    </source>
</evidence>
<dbReference type="GO" id="GO:0005886">
    <property type="term" value="C:plasma membrane"/>
    <property type="evidence" value="ECO:0007669"/>
    <property type="project" value="UniProtKB-SubCell"/>
</dbReference>
<keyword evidence="5 7" id="KW-1133">Transmembrane helix</keyword>
<dbReference type="Proteomes" id="UP000077519">
    <property type="component" value="Unassembled WGS sequence"/>
</dbReference>
<dbReference type="InterPro" id="IPR004869">
    <property type="entry name" value="MMPL_dom"/>
</dbReference>
<dbReference type="InterPro" id="IPR000731">
    <property type="entry name" value="SSD"/>
</dbReference>
<feature type="transmembrane region" description="Helical" evidence="7">
    <location>
        <begin position="171"/>
        <end position="203"/>
    </location>
</feature>
<feature type="transmembrane region" description="Helical" evidence="7">
    <location>
        <begin position="531"/>
        <end position="550"/>
    </location>
</feature>
<evidence type="ECO:0000256" key="6">
    <source>
        <dbReference type="ARBA" id="ARBA00023136"/>
    </source>
</evidence>
<feature type="transmembrane region" description="Helical" evidence="7">
    <location>
        <begin position="353"/>
        <end position="375"/>
    </location>
</feature>
<evidence type="ECO:0000313" key="9">
    <source>
        <dbReference type="EMBL" id="OAK52873.1"/>
    </source>
</evidence>
<feature type="transmembrane region" description="Helical" evidence="7">
    <location>
        <begin position="265"/>
        <end position="286"/>
    </location>
</feature>
<evidence type="ECO:0000256" key="4">
    <source>
        <dbReference type="ARBA" id="ARBA00022692"/>
    </source>
</evidence>
<feature type="transmembrane region" description="Helical" evidence="7">
    <location>
        <begin position="292"/>
        <end position="317"/>
    </location>
</feature>
<protein>
    <recommendedName>
        <fullName evidence="8">SSD domain-containing protein</fullName>
    </recommendedName>
</protein>
<comment type="caution">
    <text evidence="9">The sequence shown here is derived from an EMBL/GenBank/DDBJ whole genome shotgun (WGS) entry which is preliminary data.</text>
</comment>
<feature type="transmembrane region" description="Helical" evidence="7">
    <location>
        <begin position="615"/>
        <end position="634"/>
    </location>
</feature>
<dbReference type="Gene3D" id="1.20.1640.10">
    <property type="entry name" value="Multidrug efflux transporter AcrB transmembrane domain"/>
    <property type="match status" value="2"/>
</dbReference>
<dbReference type="EMBL" id="LVHI01000023">
    <property type="protein sequence ID" value="OAK52873.1"/>
    <property type="molecule type" value="Genomic_DNA"/>
</dbReference>
<dbReference type="PANTHER" id="PTHR33406:SF11">
    <property type="entry name" value="MEMBRANE PROTEIN SCO6666-RELATED"/>
    <property type="match status" value="1"/>
</dbReference>
<comment type="subcellular location">
    <subcellularLocation>
        <location evidence="1">Cell membrane</location>
        <topology evidence="1">Multi-pass membrane protein</topology>
    </subcellularLocation>
</comment>
<keyword evidence="4 7" id="KW-0812">Transmembrane</keyword>
<feature type="domain" description="SSD" evidence="8">
    <location>
        <begin position="195"/>
        <end position="315"/>
    </location>
</feature>
<evidence type="ECO:0000259" key="8">
    <source>
        <dbReference type="PROSITE" id="PS50156"/>
    </source>
</evidence>
<gene>
    <name evidence="9" type="ORF">A3K89_06050</name>
</gene>
<evidence type="ECO:0000256" key="7">
    <source>
        <dbReference type="SAM" id="Phobius"/>
    </source>
</evidence>